<evidence type="ECO:0000256" key="4">
    <source>
        <dbReference type="ARBA" id="ARBA00022833"/>
    </source>
</evidence>
<keyword evidence="5 6" id="KW-0482">Metalloprotease</keyword>
<feature type="domain" description="CAAX prenyl protease 1 N-terminal" evidence="10">
    <location>
        <begin position="44"/>
        <end position="205"/>
    </location>
</feature>
<feature type="chain" id="PRO_5046940568" evidence="8">
    <location>
        <begin position="23"/>
        <end position="430"/>
    </location>
</feature>
<feature type="transmembrane region" description="Helical" evidence="7">
    <location>
        <begin position="289"/>
        <end position="308"/>
    </location>
</feature>
<accession>A0ABT3X2K6</accession>
<protein>
    <submittedName>
        <fullName evidence="11">M48 family metallopeptidase</fullName>
    </submittedName>
</protein>
<feature type="transmembrane region" description="Helical" evidence="7">
    <location>
        <begin position="177"/>
        <end position="199"/>
    </location>
</feature>
<dbReference type="CDD" id="cd07343">
    <property type="entry name" value="M48A_Zmpste24p_like"/>
    <property type="match status" value="1"/>
</dbReference>
<evidence type="ECO:0000259" key="9">
    <source>
        <dbReference type="Pfam" id="PF01435"/>
    </source>
</evidence>
<dbReference type="RefSeq" id="WP_267152393.1">
    <property type="nucleotide sequence ID" value="NZ_JAPMLT010000009.1"/>
</dbReference>
<comment type="caution">
    <text evidence="11">The sequence shown here is derived from an EMBL/GenBank/DDBJ whole genome shotgun (WGS) entry which is preliminary data.</text>
</comment>
<evidence type="ECO:0000256" key="6">
    <source>
        <dbReference type="RuleBase" id="RU003983"/>
    </source>
</evidence>
<dbReference type="PANTHER" id="PTHR10120">
    <property type="entry name" value="CAAX PRENYL PROTEASE 1"/>
    <property type="match status" value="1"/>
</dbReference>
<evidence type="ECO:0000256" key="1">
    <source>
        <dbReference type="ARBA" id="ARBA00022670"/>
    </source>
</evidence>
<comment type="cofactor">
    <cofactor evidence="6">
        <name>Zn(2+)</name>
        <dbReference type="ChEBI" id="CHEBI:29105"/>
    </cofactor>
    <text evidence="6">Binds 1 zinc ion per subunit.</text>
</comment>
<keyword evidence="1 6" id="KW-0645">Protease</keyword>
<dbReference type="InterPro" id="IPR001915">
    <property type="entry name" value="Peptidase_M48"/>
</dbReference>
<keyword evidence="7" id="KW-0472">Membrane</keyword>
<evidence type="ECO:0000256" key="3">
    <source>
        <dbReference type="ARBA" id="ARBA00022801"/>
    </source>
</evidence>
<gene>
    <name evidence="11" type="ORF">OS242_14420</name>
</gene>
<keyword evidence="8" id="KW-0732">Signal</keyword>
<keyword evidence="3 6" id="KW-0378">Hydrolase</keyword>
<evidence type="ECO:0000256" key="7">
    <source>
        <dbReference type="SAM" id="Phobius"/>
    </source>
</evidence>
<comment type="similarity">
    <text evidence="6">Belongs to the peptidase M48 family.</text>
</comment>
<feature type="transmembrane region" description="Helical" evidence="7">
    <location>
        <begin position="148"/>
        <end position="170"/>
    </location>
</feature>
<dbReference type="Pfam" id="PF16491">
    <property type="entry name" value="Peptidase_M48_N"/>
    <property type="match status" value="1"/>
</dbReference>
<dbReference type="Proteomes" id="UP001208017">
    <property type="component" value="Unassembled WGS sequence"/>
</dbReference>
<dbReference type="InterPro" id="IPR032456">
    <property type="entry name" value="Peptidase_M48_N"/>
</dbReference>
<evidence type="ECO:0000256" key="8">
    <source>
        <dbReference type="SAM" id="SignalP"/>
    </source>
</evidence>
<organism evidence="11 12">
    <name type="scientific">Tumebacillus lacus</name>
    <dbReference type="NCBI Taxonomy" id="2995335"/>
    <lineage>
        <taxon>Bacteria</taxon>
        <taxon>Bacillati</taxon>
        <taxon>Bacillota</taxon>
        <taxon>Bacilli</taxon>
        <taxon>Bacillales</taxon>
        <taxon>Alicyclobacillaceae</taxon>
        <taxon>Tumebacillus</taxon>
    </lineage>
</organism>
<evidence type="ECO:0000256" key="2">
    <source>
        <dbReference type="ARBA" id="ARBA00022723"/>
    </source>
</evidence>
<name>A0ABT3X2K6_9BACL</name>
<evidence type="ECO:0000259" key="10">
    <source>
        <dbReference type="Pfam" id="PF16491"/>
    </source>
</evidence>
<dbReference type="InterPro" id="IPR027057">
    <property type="entry name" value="CAXX_Prtase_1"/>
</dbReference>
<keyword evidence="2" id="KW-0479">Metal-binding</keyword>
<keyword evidence="7" id="KW-1133">Transmembrane helix</keyword>
<dbReference type="Pfam" id="PF01435">
    <property type="entry name" value="Peptidase_M48"/>
    <property type="match status" value="1"/>
</dbReference>
<keyword evidence="4 6" id="KW-0862">Zinc</keyword>
<keyword evidence="12" id="KW-1185">Reference proteome</keyword>
<proteinExistence type="inferred from homology"/>
<feature type="transmembrane region" description="Helical" evidence="7">
    <location>
        <begin position="64"/>
        <end position="85"/>
    </location>
</feature>
<feature type="signal peptide" evidence="8">
    <location>
        <begin position="1"/>
        <end position="22"/>
    </location>
</feature>
<evidence type="ECO:0000313" key="11">
    <source>
        <dbReference type="EMBL" id="MCX7571143.1"/>
    </source>
</evidence>
<dbReference type="EMBL" id="JAPMLT010000009">
    <property type="protein sequence ID" value="MCX7571143.1"/>
    <property type="molecule type" value="Genomic_DNA"/>
</dbReference>
<evidence type="ECO:0000313" key="12">
    <source>
        <dbReference type="Proteomes" id="UP001208017"/>
    </source>
</evidence>
<feature type="transmembrane region" description="Helical" evidence="7">
    <location>
        <begin position="105"/>
        <end position="128"/>
    </location>
</feature>
<feature type="domain" description="Peptidase M48" evidence="9">
    <location>
        <begin position="209"/>
        <end position="417"/>
    </location>
</feature>
<dbReference type="Gene3D" id="3.30.2010.10">
    <property type="entry name" value="Metalloproteases ('zincins'), catalytic domain"/>
    <property type="match status" value="1"/>
</dbReference>
<evidence type="ECO:0000256" key="5">
    <source>
        <dbReference type="ARBA" id="ARBA00023049"/>
    </source>
</evidence>
<sequence length="430" mass="49013">MRKLNWTLPICALILLASFWMAHMVYTDTSQVTQVAKGDPAHPLSFMSAGEWERTVAYSKLKDALYFASVGFEWVIYLFLLTAGLSSRFRDTAVRAFKRSSFGQVAVYTALLQLAITLIELPLMWFRHMVDVNYGISTMTASDWFSELGLDFVVSTLMTIPVIWLAMLIVRKSPQRWWLWFWTATIPLLLFLVVIQPIVLDPLYNDFKPLQNQELKQEILDLAHKADVPSDDVYEVDMSKKTNALNAYVNGLGPSARIVLWDTTLSKLQNDEILFIMGHEMGHYVKNHILWGLGGSLLSLFVLLWVLAKSANGVIRFMGSHWGIRSIDDLAALPAALLLLSMLSFATSPFDNYVQRHHELTADRYAVQITGDAEAGIRSFQKLSRLSLSNPNPSPIVKFFRYTHPTISERIQYLEELEKAQEQNVEFPRK</sequence>
<reference evidence="11 12" key="1">
    <citation type="submission" date="2022-11" db="EMBL/GenBank/DDBJ databases">
        <title>Study of microbial diversity in lake waters.</title>
        <authorList>
            <person name="Zhang J."/>
        </authorList>
    </citation>
    <scope>NUCLEOTIDE SEQUENCE [LARGE SCALE GENOMIC DNA]</scope>
    <source>
        <strain evidence="11 12">DT12</strain>
    </source>
</reference>
<keyword evidence="7" id="KW-0812">Transmembrane</keyword>